<evidence type="ECO:0000313" key="2">
    <source>
        <dbReference type="EMBL" id="PKI81992.1"/>
    </source>
</evidence>
<dbReference type="Proteomes" id="UP000233248">
    <property type="component" value="Unassembled WGS sequence"/>
</dbReference>
<dbReference type="RefSeq" id="WP_101183444.1">
    <property type="nucleotide sequence ID" value="NZ_CP031218.1"/>
</dbReference>
<accession>A0A2N1J684</accession>
<feature type="domain" description="Antitoxin SocA-like Panacea" evidence="1">
    <location>
        <begin position="31"/>
        <end position="144"/>
    </location>
</feature>
<evidence type="ECO:0000313" key="3">
    <source>
        <dbReference type="Proteomes" id="UP000233248"/>
    </source>
</evidence>
<dbReference type="KEGG" id="ahs:AHALO_1166"/>
<dbReference type="AlphaFoldDB" id="A0A2N1J684"/>
<dbReference type="InterPro" id="IPR025272">
    <property type="entry name" value="SocA_Panacea"/>
</dbReference>
<dbReference type="Pfam" id="PF13274">
    <property type="entry name" value="SocA_Panacea"/>
    <property type="match status" value="1"/>
</dbReference>
<dbReference type="EMBL" id="NXIF01000006">
    <property type="protein sequence ID" value="PKI81992.1"/>
    <property type="molecule type" value="Genomic_DNA"/>
</dbReference>
<organism evidence="2 3">
    <name type="scientific">Malaciobacter halophilus</name>
    <dbReference type="NCBI Taxonomy" id="197482"/>
    <lineage>
        <taxon>Bacteria</taxon>
        <taxon>Pseudomonadati</taxon>
        <taxon>Campylobacterota</taxon>
        <taxon>Epsilonproteobacteria</taxon>
        <taxon>Campylobacterales</taxon>
        <taxon>Arcobacteraceae</taxon>
        <taxon>Malaciobacter</taxon>
    </lineage>
</organism>
<protein>
    <submittedName>
        <fullName evidence="2">DUF4065 domain-containing protein</fullName>
    </submittedName>
</protein>
<keyword evidence="3" id="KW-1185">Reference proteome</keyword>
<evidence type="ECO:0000259" key="1">
    <source>
        <dbReference type="Pfam" id="PF13274"/>
    </source>
</evidence>
<name>A0A2N1J684_9BACT</name>
<gene>
    <name evidence="2" type="ORF">CP960_01390</name>
</gene>
<dbReference type="OrthoDB" id="5348420at2"/>
<reference evidence="2 3" key="1">
    <citation type="submission" date="2017-09" db="EMBL/GenBank/DDBJ databases">
        <title>Genomics of the genus Arcobacter.</title>
        <authorList>
            <person name="Perez-Cataluna A."/>
            <person name="Figueras M.J."/>
            <person name="Salas-Masso N."/>
        </authorList>
    </citation>
    <scope>NUCLEOTIDE SEQUENCE [LARGE SCALE GENOMIC DNA]</scope>
    <source>
        <strain evidence="2 3">DSM 18005</strain>
    </source>
</reference>
<proteinExistence type="predicted"/>
<sequence>MSFDITKVSNAILYMLENEVQFVNQKKVSTLLFLIDYENLQKNGQKIFGDEYIKDKRTPSAKIMQEIFSIIENDEDLDEEDERLFLIRELLEYIDIEIITKKSHTELQFIKVDEEFDSSLFEKNELKTIKEVINKYKATTPRNVANDTFKIQLVRDTNLGELII</sequence>
<comment type="caution">
    <text evidence="2">The sequence shown here is derived from an EMBL/GenBank/DDBJ whole genome shotgun (WGS) entry which is preliminary data.</text>
</comment>